<reference evidence="5 6" key="1">
    <citation type="submission" date="2014-03" db="EMBL/GenBank/DDBJ databases">
        <title>Genomics of Bifidobacteria.</title>
        <authorList>
            <person name="Ventura M."/>
            <person name="Milani C."/>
            <person name="Lugli G.A."/>
        </authorList>
    </citation>
    <scope>NUCLEOTIDE SEQUENCE [LARGE SCALE GENOMIC DNA]</scope>
    <source>
        <strain evidence="5 6">LMG 10736</strain>
    </source>
</reference>
<organism evidence="5 6">
    <name type="scientific">Bifidobacterium boum</name>
    <dbReference type="NCBI Taxonomy" id="78343"/>
    <lineage>
        <taxon>Bacteria</taxon>
        <taxon>Bacillati</taxon>
        <taxon>Actinomycetota</taxon>
        <taxon>Actinomycetes</taxon>
        <taxon>Bifidobacteriales</taxon>
        <taxon>Bifidobacteriaceae</taxon>
        <taxon>Bifidobacterium</taxon>
    </lineage>
</organism>
<keyword evidence="2 5" id="KW-0378">Hydrolase</keyword>
<evidence type="ECO:0000256" key="4">
    <source>
        <dbReference type="SAM" id="MobiDB-lite"/>
    </source>
</evidence>
<keyword evidence="3" id="KW-0460">Magnesium</keyword>
<evidence type="ECO:0000256" key="3">
    <source>
        <dbReference type="PIRSR" id="PIRSR605502-1"/>
    </source>
</evidence>
<dbReference type="AlphaFoldDB" id="A0A086ZQF4"/>
<dbReference type="PANTHER" id="PTHR16222">
    <property type="entry name" value="ADP-RIBOSYLGLYCOHYDROLASE"/>
    <property type="match status" value="1"/>
</dbReference>
<feature type="non-terminal residue" evidence="5">
    <location>
        <position position="1"/>
    </location>
</feature>
<dbReference type="EMBL" id="JGYQ01000006">
    <property type="protein sequence ID" value="KFI48754.1"/>
    <property type="molecule type" value="Genomic_DNA"/>
</dbReference>
<feature type="region of interest" description="Disordered" evidence="4">
    <location>
        <begin position="1"/>
        <end position="20"/>
    </location>
</feature>
<dbReference type="Proteomes" id="UP000029093">
    <property type="component" value="Unassembled WGS sequence"/>
</dbReference>
<comment type="cofactor">
    <cofactor evidence="3">
        <name>Mg(2+)</name>
        <dbReference type="ChEBI" id="CHEBI:18420"/>
    </cofactor>
    <text evidence="3">Binds 2 magnesium ions per subunit.</text>
</comment>
<dbReference type="InterPro" id="IPR005502">
    <property type="entry name" value="Ribosyl_crysJ1"/>
</dbReference>
<dbReference type="InterPro" id="IPR050792">
    <property type="entry name" value="ADP-ribosylglycohydrolase"/>
</dbReference>
<dbReference type="SUPFAM" id="SSF101478">
    <property type="entry name" value="ADP-ribosylglycohydrolase"/>
    <property type="match status" value="1"/>
</dbReference>
<dbReference type="Gene3D" id="1.10.4080.10">
    <property type="entry name" value="ADP-ribosylation/Crystallin J1"/>
    <property type="match status" value="1"/>
</dbReference>
<keyword evidence="6" id="KW-1185">Reference proteome</keyword>
<feature type="binding site" evidence="3">
    <location>
        <position position="125"/>
    </location>
    <ligand>
        <name>Mg(2+)</name>
        <dbReference type="ChEBI" id="CHEBI:18420"/>
        <label>1</label>
    </ligand>
</feature>
<comment type="similarity">
    <text evidence="1">Belongs to the ADP-ribosylglycohydrolase family.</text>
</comment>
<evidence type="ECO:0000256" key="1">
    <source>
        <dbReference type="ARBA" id="ARBA00010702"/>
    </source>
</evidence>
<keyword evidence="5" id="KW-0326">Glycosidase</keyword>
<feature type="binding site" evidence="3">
    <location>
        <position position="126"/>
    </location>
    <ligand>
        <name>Mg(2+)</name>
        <dbReference type="ChEBI" id="CHEBI:18420"/>
        <label>1</label>
    </ligand>
</feature>
<sequence length="364" mass="39997">TPTPHPTNTTNPNNNGKERNNRILRSYDGSIKHRKRGTATTRMERGTNMTQYRFWHHTPHVGGQPRTLRDAMYGEAIGDALGVPYEFNARDTFTCTGMAWRPSNGHNGADDGVGTWHQPVGTWSDDTGMALATCDSLRKLGRVDTDDMHRAFIRWRDSIDYNADTRFDIGRTTAEALEQGQGLSGERDNGNGSLMRIIPLAFTDASDDEIRAVSAITHAHRMSCEACVTYVRYARLLRDGASPLEALHDERIAHGLRGVASSTTAGIPVDDLTIIPQLDRIDVASSGFVIDTLVAAIWCLTDTTGYSDCVLEAVNLGEDTDTTAAVAGGLAGIVYGMDAIPDEWLRLLRGKDVIDRCIDFRENE</sequence>
<dbReference type="GO" id="GO:0046872">
    <property type="term" value="F:metal ion binding"/>
    <property type="evidence" value="ECO:0007669"/>
    <property type="project" value="UniProtKB-KW"/>
</dbReference>
<comment type="caution">
    <text evidence="5">The sequence shown here is derived from an EMBL/GenBank/DDBJ whole genome shotgun (WGS) entry which is preliminary data.</text>
</comment>
<protein>
    <submittedName>
        <fullName evidence="5">ADP-ribosylglycohydrolase</fullName>
        <ecNumber evidence="5">3.2.2.24</ecNumber>
    </submittedName>
</protein>
<accession>A0A086ZQF4</accession>
<dbReference type="GO" id="GO:0047407">
    <property type="term" value="F:ADP-ribosyl-[dinitrogen reductase] hydrolase activity"/>
    <property type="evidence" value="ECO:0007669"/>
    <property type="project" value="UniProtKB-EC"/>
</dbReference>
<proteinExistence type="inferred from homology"/>
<feature type="compositionally biased region" description="Low complexity" evidence="4">
    <location>
        <begin position="1"/>
        <end position="15"/>
    </location>
</feature>
<dbReference type="EC" id="3.2.2.24" evidence="5"/>
<gene>
    <name evidence="5" type="ORF">BBOU_0215</name>
</gene>
<dbReference type="PANTHER" id="PTHR16222:SF24">
    <property type="entry name" value="ADP-RIBOSYLHYDROLASE ARH3"/>
    <property type="match status" value="1"/>
</dbReference>
<feature type="binding site" evidence="3">
    <location>
        <position position="319"/>
    </location>
    <ligand>
        <name>Mg(2+)</name>
        <dbReference type="ChEBI" id="CHEBI:18420"/>
        <label>1</label>
    </ligand>
</feature>
<evidence type="ECO:0000256" key="2">
    <source>
        <dbReference type="ARBA" id="ARBA00022801"/>
    </source>
</evidence>
<evidence type="ECO:0000313" key="6">
    <source>
        <dbReference type="Proteomes" id="UP000029093"/>
    </source>
</evidence>
<feature type="binding site" evidence="3">
    <location>
        <position position="321"/>
    </location>
    <ligand>
        <name>Mg(2+)</name>
        <dbReference type="ChEBI" id="CHEBI:18420"/>
        <label>1</label>
    </ligand>
</feature>
<feature type="binding site" evidence="3">
    <location>
        <position position="124"/>
    </location>
    <ligand>
        <name>Mg(2+)</name>
        <dbReference type="ChEBI" id="CHEBI:18420"/>
        <label>1</label>
    </ligand>
</feature>
<dbReference type="InterPro" id="IPR036705">
    <property type="entry name" value="Ribosyl_crysJ1_sf"/>
</dbReference>
<dbReference type="Pfam" id="PF03747">
    <property type="entry name" value="ADP_ribosyl_GH"/>
    <property type="match status" value="1"/>
</dbReference>
<feature type="binding site" evidence="3">
    <location>
        <position position="322"/>
    </location>
    <ligand>
        <name>Mg(2+)</name>
        <dbReference type="ChEBI" id="CHEBI:18420"/>
        <label>1</label>
    </ligand>
</feature>
<name>A0A086ZQF4_9BIFI</name>
<evidence type="ECO:0000313" key="5">
    <source>
        <dbReference type="EMBL" id="KFI48754.1"/>
    </source>
</evidence>
<keyword evidence="3" id="KW-0479">Metal-binding</keyword>